<accession>A0ABX9XIG2</accession>
<dbReference type="EC" id="1.1.1.22" evidence="3 8"/>
<evidence type="ECO:0000256" key="7">
    <source>
        <dbReference type="ARBA" id="ARBA00047473"/>
    </source>
</evidence>
<comment type="catalytic activity">
    <reaction evidence="7 8">
        <text>UDP-alpha-D-glucose + 2 NAD(+) + H2O = UDP-alpha-D-glucuronate + 2 NADH + 3 H(+)</text>
        <dbReference type="Rhea" id="RHEA:23596"/>
        <dbReference type="ChEBI" id="CHEBI:15377"/>
        <dbReference type="ChEBI" id="CHEBI:15378"/>
        <dbReference type="ChEBI" id="CHEBI:57540"/>
        <dbReference type="ChEBI" id="CHEBI:57945"/>
        <dbReference type="ChEBI" id="CHEBI:58052"/>
        <dbReference type="ChEBI" id="CHEBI:58885"/>
        <dbReference type="EC" id="1.1.1.22"/>
    </reaction>
</comment>
<evidence type="ECO:0000259" key="9">
    <source>
        <dbReference type="SMART" id="SM00984"/>
    </source>
</evidence>
<dbReference type="InterPro" id="IPR008927">
    <property type="entry name" value="6-PGluconate_DH-like_C_sf"/>
</dbReference>
<evidence type="ECO:0000256" key="6">
    <source>
        <dbReference type="ARBA" id="ARBA00023027"/>
    </source>
</evidence>
<organism evidence="10 11">
    <name type="scientific">Pseudomonas neustonica</name>
    <dbReference type="NCBI Taxonomy" id="2487346"/>
    <lineage>
        <taxon>Bacteria</taxon>
        <taxon>Pseudomonadati</taxon>
        <taxon>Pseudomonadota</taxon>
        <taxon>Gammaproteobacteria</taxon>
        <taxon>Pseudomonadales</taxon>
        <taxon>Pseudomonadaceae</taxon>
        <taxon>Pseudomonas</taxon>
    </lineage>
</organism>
<dbReference type="Pfam" id="PF03721">
    <property type="entry name" value="UDPG_MGDP_dh_N"/>
    <property type="match status" value="1"/>
</dbReference>
<evidence type="ECO:0000313" key="10">
    <source>
        <dbReference type="EMBL" id="ROZ85182.1"/>
    </source>
</evidence>
<protein>
    <recommendedName>
        <fullName evidence="4 8">UDP-glucose 6-dehydrogenase</fullName>
        <ecNumber evidence="3 8">1.1.1.22</ecNumber>
    </recommendedName>
</protein>
<dbReference type="SUPFAM" id="SSF48179">
    <property type="entry name" value="6-phosphogluconate dehydrogenase C-terminal domain-like"/>
    <property type="match status" value="1"/>
</dbReference>
<reference evidence="10 11" key="1">
    <citation type="submission" date="2018-11" db="EMBL/GenBank/DDBJ databases">
        <authorList>
            <person name="Jang G.I."/>
            <person name="Hwang C.Y."/>
        </authorList>
    </citation>
    <scope>NUCLEOTIDE SEQUENCE [LARGE SCALE GENOMIC DNA]</scope>
    <source>
        <strain evidence="10 11">SSM26</strain>
    </source>
</reference>
<dbReference type="InterPro" id="IPR036220">
    <property type="entry name" value="UDP-Glc/GDP-Man_DH_C_sf"/>
</dbReference>
<keyword evidence="11" id="KW-1185">Reference proteome</keyword>
<dbReference type="InterPro" id="IPR028357">
    <property type="entry name" value="UDPglc_DH_bac"/>
</dbReference>
<dbReference type="NCBIfam" id="TIGR03026">
    <property type="entry name" value="NDP-sugDHase"/>
    <property type="match status" value="1"/>
</dbReference>
<evidence type="ECO:0000256" key="5">
    <source>
        <dbReference type="ARBA" id="ARBA00023002"/>
    </source>
</evidence>
<feature type="domain" description="UDP-glucose/GDP-mannose dehydrogenase C-terminal" evidence="9">
    <location>
        <begin position="321"/>
        <end position="428"/>
    </location>
</feature>
<dbReference type="InterPro" id="IPR014027">
    <property type="entry name" value="UDP-Glc/GDP-Man_DH_C"/>
</dbReference>
<keyword evidence="5 8" id="KW-0560">Oxidoreductase</keyword>
<dbReference type="InterPro" id="IPR014026">
    <property type="entry name" value="UDP-Glc/GDP-Man_DH_dimer"/>
</dbReference>
<evidence type="ECO:0000256" key="2">
    <source>
        <dbReference type="ARBA" id="ARBA00006601"/>
    </source>
</evidence>
<name>A0ABX9XIG2_9PSED</name>
<dbReference type="PANTHER" id="PTHR43750">
    <property type="entry name" value="UDP-GLUCOSE 6-DEHYDROGENASE TUAD"/>
    <property type="match status" value="1"/>
</dbReference>
<dbReference type="InterPro" id="IPR001732">
    <property type="entry name" value="UDP-Glc/GDP-Man_DH_N"/>
</dbReference>
<dbReference type="EMBL" id="RKKU01000008">
    <property type="protein sequence ID" value="ROZ85182.1"/>
    <property type="molecule type" value="Genomic_DNA"/>
</dbReference>
<dbReference type="Gene3D" id="3.40.50.720">
    <property type="entry name" value="NAD(P)-binding Rossmann-like Domain"/>
    <property type="match status" value="2"/>
</dbReference>
<dbReference type="Pfam" id="PF03720">
    <property type="entry name" value="UDPG_MGDP_dh_C"/>
    <property type="match status" value="1"/>
</dbReference>
<keyword evidence="6 8" id="KW-0520">NAD</keyword>
<dbReference type="PANTHER" id="PTHR43750:SF3">
    <property type="entry name" value="UDP-GLUCOSE 6-DEHYDROGENASE TUAD"/>
    <property type="match status" value="1"/>
</dbReference>
<comment type="caution">
    <text evidence="10">The sequence shown here is derived from an EMBL/GenBank/DDBJ whole genome shotgun (WGS) entry which is preliminary data.</text>
</comment>
<evidence type="ECO:0000256" key="1">
    <source>
        <dbReference type="ARBA" id="ARBA00004701"/>
    </source>
</evidence>
<dbReference type="Gene3D" id="1.20.5.100">
    <property type="entry name" value="Cytochrome c1, transmembrane anchor, C-terminal"/>
    <property type="match status" value="1"/>
</dbReference>
<dbReference type="SUPFAM" id="SSF51735">
    <property type="entry name" value="NAD(P)-binding Rossmann-fold domains"/>
    <property type="match status" value="1"/>
</dbReference>
<evidence type="ECO:0000256" key="4">
    <source>
        <dbReference type="ARBA" id="ARBA00015132"/>
    </source>
</evidence>
<comment type="similarity">
    <text evidence="2 8">Belongs to the UDP-glucose/GDP-mannose dehydrogenase family.</text>
</comment>
<evidence type="ECO:0000313" key="11">
    <source>
        <dbReference type="Proteomes" id="UP000275199"/>
    </source>
</evidence>
<dbReference type="SMART" id="SM00984">
    <property type="entry name" value="UDPG_MGDP_dh_C"/>
    <property type="match status" value="1"/>
</dbReference>
<evidence type="ECO:0000256" key="3">
    <source>
        <dbReference type="ARBA" id="ARBA00012954"/>
    </source>
</evidence>
<gene>
    <name evidence="10" type="ORF">EF096_08635</name>
</gene>
<dbReference type="SUPFAM" id="SSF52413">
    <property type="entry name" value="UDP-glucose/GDP-mannose dehydrogenase C-terminal domain"/>
    <property type="match status" value="1"/>
</dbReference>
<evidence type="ECO:0000256" key="8">
    <source>
        <dbReference type="PIRNR" id="PIRNR000124"/>
    </source>
</evidence>
<dbReference type="Pfam" id="PF00984">
    <property type="entry name" value="UDPG_MGDP_dh"/>
    <property type="match status" value="1"/>
</dbReference>
<dbReference type="InterPro" id="IPR017476">
    <property type="entry name" value="UDP-Glc/GDP-Man"/>
</dbReference>
<comment type="pathway">
    <text evidence="1">Nucleotide-sugar biosynthesis; UDP-alpha-D-glucuronate biosynthesis; UDP-alpha-D-glucuronate from UDP-alpha-D-glucose: step 1/1.</text>
</comment>
<dbReference type="PIRSF" id="PIRSF500134">
    <property type="entry name" value="UDPglc_DH_bac"/>
    <property type="match status" value="1"/>
</dbReference>
<sequence length="457" mass="50133">MQICVIGCGYVGLVTAVCFAEMGNSVTCIDSNVERISMLQEGRSPIFEPGIEVLLSSNIRGGRLCFSATLDDGALRGAEVVFIAVGTPSAEDGSADISQILSVANELAHKLTQPAIVVCKSTAPVGTACRVQNILDQHCASLQRIGLHRVVSNPEFLKEGAALNDFMRPDRIVIGTDDNQAQQVMHQLYEPFVRNHDRILFMSRRAAEMTKYAANAFLATKISFINEMAAFCDEFAVDVEQVRKGIGADQRIGHHFIYAGCGYGGSCFPKDIRAILHMAGEHNRRMPILEAVEARNQEQKTWPFRALQDQLGEDLSGLTVTIWGLSFKPGTDDIRDAPSRTLIESLLIAGAQIKAFDPIAADNIKRCYPHAVKTGQLQLVDEPYDALQGADALVLVTEWKQFRQPNFSLMRSLMRNPLLLDGRNQYEPALVEREGFVYVGVGRPSTQPVAAALRAVV</sequence>
<proteinExistence type="inferred from homology"/>
<dbReference type="Proteomes" id="UP000275199">
    <property type="component" value="Unassembled WGS sequence"/>
</dbReference>
<dbReference type="InterPro" id="IPR036291">
    <property type="entry name" value="NAD(P)-bd_dom_sf"/>
</dbReference>
<dbReference type="RefSeq" id="WP_123889227.1">
    <property type="nucleotide sequence ID" value="NZ_JBPYCX010000015.1"/>
</dbReference>
<dbReference type="PIRSF" id="PIRSF000124">
    <property type="entry name" value="UDPglc_GDPman_dh"/>
    <property type="match status" value="1"/>
</dbReference>